<proteinExistence type="predicted"/>
<feature type="compositionally biased region" description="Basic residues" evidence="1">
    <location>
        <begin position="739"/>
        <end position="752"/>
    </location>
</feature>
<evidence type="ECO:0000259" key="2">
    <source>
        <dbReference type="PROSITE" id="PS50888"/>
    </source>
</evidence>
<evidence type="ECO:0000313" key="4">
    <source>
        <dbReference type="Proteomes" id="UP000245699"/>
    </source>
</evidence>
<dbReference type="PANTHER" id="PTHR47336">
    <property type="entry name" value="TRANSCRIPTION FACTOR HMS1-RELATED"/>
    <property type="match status" value="1"/>
</dbReference>
<dbReference type="SUPFAM" id="SSF47459">
    <property type="entry name" value="HLH, helix-loop-helix DNA-binding domain"/>
    <property type="match status" value="1"/>
</dbReference>
<feature type="compositionally biased region" description="Polar residues" evidence="1">
    <location>
        <begin position="196"/>
        <end position="209"/>
    </location>
</feature>
<feature type="region of interest" description="Disordered" evidence="1">
    <location>
        <begin position="43"/>
        <end position="79"/>
    </location>
</feature>
<feature type="region of interest" description="Disordered" evidence="1">
    <location>
        <begin position="97"/>
        <end position="131"/>
    </location>
</feature>
<dbReference type="PROSITE" id="PS50888">
    <property type="entry name" value="BHLH"/>
    <property type="match status" value="1"/>
</dbReference>
<comment type="caution">
    <text evidence="3">The sequence shown here is derived from an EMBL/GenBank/DDBJ whole genome shotgun (WGS) entry which is preliminary data.</text>
</comment>
<evidence type="ECO:0000256" key="1">
    <source>
        <dbReference type="SAM" id="MobiDB-lite"/>
    </source>
</evidence>
<dbReference type="GO" id="GO:0046983">
    <property type="term" value="F:protein dimerization activity"/>
    <property type="evidence" value="ECO:0007669"/>
    <property type="project" value="InterPro"/>
</dbReference>
<feature type="compositionally biased region" description="Polar residues" evidence="1">
    <location>
        <begin position="389"/>
        <end position="420"/>
    </location>
</feature>
<protein>
    <recommendedName>
        <fullName evidence="2">BHLH domain-containing protein</fullName>
    </recommendedName>
</protein>
<dbReference type="Pfam" id="PF00010">
    <property type="entry name" value="HLH"/>
    <property type="match status" value="1"/>
</dbReference>
<organism evidence="3 4">
    <name type="scientific">Furculomyces boomerangus</name>
    <dbReference type="NCBI Taxonomy" id="61424"/>
    <lineage>
        <taxon>Eukaryota</taxon>
        <taxon>Fungi</taxon>
        <taxon>Fungi incertae sedis</taxon>
        <taxon>Zoopagomycota</taxon>
        <taxon>Kickxellomycotina</taxon>
        <taxon>Harpellomycetes</taxon>
        <taxon>Harpellales</taxon>
        <taxon>Harpellaceae</taxon>
        <taxon>Furculomyces</taxon>
    </lineage>
</organism>
<evidence type="ECO:0000313" key="3">
    <source>
        <dbReference type="EMBL" id="PVU99343.1"/>
    </source>
</evidence>
<feature type="region of interest" description="Disordered" evidence="1">
    <location>
        <begin position="196"/>
        <end position="269"/>
    </location>
</feature>
<dbReference type="InterPro" id="IPR011598">
    <property type="entry name" value="bHLH_dom"/>
</dbReference>
<dbReference type="PANTHER" id="PTHR47336:SF2">
    <property type="entry name" value="TRANSCRIPTION FACTOR HMS1-RELATED"/>
    <property type="match status" value="1"/>
</dbReference>
<feature type="compositionally biased region" description="Basic and acidic residues" evidence="1">
    <location>
        <begin position="833"/>
        <end position="842"/>
    </location>
</feature>
<accession>A0A2T9Z420</accession>
<feature type="region of interest" description="Disordered" evidence="1">
    <location>
        <begin position="731"/>
        <end position="771"/>
    </location>
</feature>
<dbReference type="STRING" id="61424.A0A2T9Z420"/>
<feature type="compositionally biased region" description="Polar residues" evidence="1">
    <location>
        <begin position="240"/>
        <end position="269"/>
    </location>
</feature>
<feature type="compositionally biased region" description="Polar residues" evidence="1">
    <location>
        <begin position="43"/>
        <end position="68"/>
    </location>
</feature>
<feature type="domain" description="BHLH" evidence="2">
    <location>
        <begin position="588"/>
        <end position="684"/>
    </location>
</feature>
<dbReference type="InterPro" id="IPR036638">
    <property type="entry name" value="HLH_DNA-bd_sf"/>
</dbReference>
<feature type="region of interest" description="Disordered" evidence="1">
    <location>
        <begin position="819"/>
        <end position="865"/>
    </location>
</feature>
<name>A0A2T9Z420_9FUNG</name>
<dbReference type="Gene3D" id="4.10.280.10">
    <property type="entry name" value="Helix-loop-helix DNA-binding domain"/>
    <property type="match status" value="1"/>
</dbReference>
<sequence length="865" mass="97477">MEDNSNEQGQNDDYLSLPLNLFLQGYENPNFIENFDELLQQKPQNTPENSLPQNQPKLQNLPSKNSSLNDKKPIPHRLNQINTSQSPLKQQYEKQFNQNWNSPNSPFSHNQNINTQFNQPRNDNNPSTYQNEPMSELQMRLQSQNAISFQRNTSPFANILEQPSNADYKELFSNRLAKSIEKKVTNHINNAPAISRLTNDNKLNQNSPLDSLPVSAQLPFSNNPPFSNNQRQSRSSISFDNQIPNNSEISDSFSKNQQIYTNGSQGDVEQSIKSPNVFYQKPQEQIPGDKQNYNSSNNTVYNNPDLLDLQLNFSNEKSKFPVSTENSITQPKSFLDDIAELFNDIYSDNDSIKNFGLDLGLNSYSDQFPTFIDFIGHSNLPPTTEYNSNSLTSFGFPQNNSFNNTPSNSDRKQINTNKRPINTVPDFEEPSQKNTRLYQNQPISGFDDLNTAIKNRSQQISSLDQTNRKELQKQRKTQQRNQQVSDNSLDMTKAVNLNKLSASPQNIPTMQEIELSERKNSFNQFFNNPSTNPYPLDNIGLQMANGNKETTDLNDGLRSTTSYTMQTNTDSPILPSSNTNTPTIKPQRRKIAHNEIEKRYRSNINNRIKDLKNAVPALLNAKPKLSSKTRTLLGDNENDGDLVFCGDSGLLDNTSVSADVNMETVTKLNKATILGKATEYIHKLRHSNFILKRHLQLLSNYVSQSSPNGHIIVNKALNEINQFLLLNPPTFPKPSVSKGKSKQRNKSRKKKLDKNQTETEKNIPIAGKSNSIYMGSVNSKSSLRSENGRDGGFAAESFDINGSYGIGGQVRYSNIDGREISRTSLNNAVNNESKGDGKRNSDDIDDDSLESQVSDDNSSDEDSDD</sequence>
<dbReference type="InterPro" id="IPR052099">
    <property type="entry name" value="Regulatory_TF_Diverse"/>
</dbReference>
<dbReference type="OrthoDB" id="2133190at2759"/>
<feature type="region of interest" description="Disordered" evidence="1">
    <location>
        <begin position="459"/>
        <end position="490"/>
    </location>
</feature>
<feature type="compositionally biased region" description="Low complexity" evidence="1">
    <location>
        <begin position="219"/>
        <end position="239"/>
    </location>
</feature>
<dbReference type="AlphaFoldDB" id="A0A2T9Z420"/>
<keyword evidence="4" id="KW-1185">Reference proteome</keyword>
<gene>
    <name evidence="3" type="ORF">BB559_000797</name>
</gene>
<dbReference type="SMART" id="SM00353">
    <property type="entry name" value="HLH"/>
    <property type="match status" value="1"/>
</dbReference>
<feature type="region of interest" description="Disordered" evidence="1">
    <location>
        <begin position="389"/>
        <end position="435"/>
    </location>
</feature>
<dbReference type="Proteomes" id="UP000245699">
    <property type="component" value="Unassembled WGS sequence"/>
</dbReference>
<reference evidence="3 4" key="1">
    <citation type="journal article" date="2018" name="MBio">
        <title>Comparative Genomics Reveals the Core Gene Toolbox for the Fungus-Insect Symbiosis.</title>
        <authorList>
            <person name="Wang Y."/>
            <person name="Stata M."/>
            <person name="Wang W."/>
            <person name="Stajich J.E."/>
            <person name="White M.M."/>
            <person name="Moncalvo J.M."/>
        </authorList>
    </citation>
    <scope>NUCLEOTIDE SEQUENCE [LARGE SCALE GENOMIC DNA]</scope>
    <source>
        <strain evidence="3 4">AUS-77-4</strain>
    </source>
</reference>
<feature type="compositionally biased region" description="Polar residues" evidence="1">
    <location>
        <begin position="822"/>
        <end position="832"/>
    </location>
</feature>
<dbReference type="EMBL" id="MBFT01000041">
    <property type="protein sequence ID" value="PVU99343.1"/>
    <property type="molecule type" value="Genomic_DNA"/>
</dbReference>